<dbReference type="InterPro" id="IPR013078">
    <property type="entry name" value="His_Pase_superF_clade-1"/>
</dbReference>
<feature type="binding site" evidence="4">
    <location>
        <begin position="185"/>
        <end position="186"/>
    </location>
    <ligand>
        <name>substrate</name>
    </ligand>
</feature>
<keyword evidence="4" id="KW-0312">Gluconeogenesis</keyword>
<feature type="region of interest" description="Disordered" evidence="6">
    <location>
        <begin position="241"/>
        <end position="271"/>
    </location>
</feature>
<dbReference type="InterPro" id="IPR001345">
    <property type="entry name" value="PG/BPGM_mutase_AS"/>
</dbReference>
<evidence type="ECO:0000256" key="4">
    <source>
        <dbReference type="HAMAP-Rule" id="MF_01039"/>
    </source>
</evidence>
<dbReference type="NCBIfam" id="NF010718">
    <property type="entry name" value="PRK14120.1"/>
    <property type="match status" value="1"/>
</dbReference>
<comment type="similarity">
    <text evidence="1 4">Belongs to the phosphoglycerate mutase family. BPG-dependent PGAM subfamily.</text>
</comment>
<evidence type="ECO:0000256" key="2">
    <source>
        <dbReference type="ARBA" id="ARBA00023152"/>
    </source>
</evidence>
<feature type="binding site" evidence="4">
    <location>
        <position position="101"/>
    </location>
    <ligand>
        <name>substrate</name>
    </ligand>
</feature>
<sequence>MSEHATLMLVRHGQSTWNALVRFGGWVDVPLTERGRDEARRCGELLSKARLLPDVVHTSLLRRAISTADLALDAADRTWIDVRRSWRLNERHYGSLQGKSKEQIRAEFGEDQYMRWRRSYHAAPPPIDLDSEHHQSTDPRYAELRDGVPRTESLEDVVARLVPYWESAIVPDLRAGRTVLVVAHGNSLRALVKHLENLSDSAISGVNIPTGVPMRYDLTEELEPVTRGGIYLDPEAAEQGAAAVAAEGRTPTPVPADKRGVTGGTSMNEMI</sequence>
<feature type="binding site" evidence="4">
    <location>
        <position position="63"/>
    </location>
    <ligand>
        <name>substrate</name>
    </ligand>
</feature>
<feature type="active site" description="Tele-phosphohistidine intermediate" evidence="4">
    <location>
        <position position="12"/>
    </location>
</feature>
<evidence type="ECO:0000256" key="1">
    <source>
        <dbReference type="ARBA" id="ARBA00006717"/>
    </source>
</evidence>
<dbReference type="NCBIfam" id="TIGR01258">
    <property type="entry name" value="pgm_1"/>
    <property type="match status" value="1"/>
</dbReference>
<gene>
    <name evidence="4" type="primary">gpmA</name>
    <name evidence="7" type="ORF">QFW96_18120</name>
</gene>
<reference evidence="7 8" key="1">
    <citation type="submission" date="2023-04" db="EMBL/GenBank/DDBJ databases">
        <title>Draft genome sequence of Saccharopolyspora sp. TS4A08 isolated from sweet potato rhizospheric soil.</title>
        <authorList>
            <person name="Suksaard P."/>
            <person name="Duangmal K."/>
        </authorList>
    </citation>
    <scope>NUCLEOTIDE SEQUENCE [LARGE SCALE GENOMIC DNA]</scope>
    <source>
        <strain evidence="7 8">TS4A08</strain>
    </source>
</reference>
<dbReference type="GO" id="GO:0004619">
    <property type="term" value="F:phosphoglycerate mutase activity"/>
    <property type="evidence" value="ECO:0007669"/>
    <property type="project" value="UniProtKB-EC"/>
</dbReference>
<feature type="active site" description="Proton donor/acceptor" evidence="4">
    <location>
        <position position="90"/>
    </location>
</feature>
<dbReference type="PROSITE" id="PS00175">
    <property type="entry name" value="PG_MUTASE"/>
    <property type="match status" value="1"/>
</dbReference>
<dbReference type="EC" id="5.4.2.11" evidence="4 5"/>
<feature type="binding site" evidence="4">
    <location>
        <begin position="11"/>
        <end position="18"/>
    </location>
    <ligand>
        <name>substrate</name>
    </ligand>
</feature>
<comment type="caution">
    <text evidence="7">The sequence shown here is derived from an EMBL/GenBank/DDBJ whole genome shotgun (WGS) entry which is preliminary data.</text>
</comment>
<proteinExistence type="inferred from homology"/>
<dbReference type="Gene3D" id="3.40.50.1240">
    <property type="entry name" value="Phosphoglycerate mutase-like"/>
    <property type="match status" value="1"/>
</dbReference>
<dbReference type="InterPro" id="IPR005952">
    <property type="entry name" value="Phosphogly_mut1"/>
</dbReference>
<protein>
    <recommendedName>
        <fullName evidence="4 5">2,3-bisphosphoglycerate-dependent phosphoglycerate mutase</fullName>
        <shortName evidence="4">BPG-dependent PGAM</shortName>
        <shortName evidence="4">PGAM</shortName>
        <shortName evidence="4">Phosphoglyceromutase</shortName>
        <shortName evidence="4">dPGM</shortName>
        <ecNumber evidence="4 5">5.4.2.11</ecNumber>
    </recommendedName>
</protein>
<evidence type="ECO:0000256" key="3">
    <source>
        <dbReference type="ARBA" id="ARBA00023235"/>
    </source>
</evidence>
<dbReference type="Pfam" id="PF00300">
    <property type="entry name" value="His_Phos_1"/>
    <property type="match status" value="2"/>
</dbReference>
<comment type="caution">
    <text evidence="4">Lacks conserved residue(s) required for the propagation of feature annotation.</text>
</comment>
<comment type="pathway">
    <text evidence="4 5">Carbohydrate degradation; glycolysis; pyruvate from D-glyceraldehyde 3-phosphate: step 3/5.</text>
</comment>
<dbReference type="RefSeq" id="WP_281456869.1">
    <property type="nucleotide sequence ID" value="NZ_JASAOF010000011.1"/>
</dbReference>
<dbReference type="InterPro" id="IPR029033">
    <property type="entry name" value="His_PPase_superfam"/>
</dbReference>
<evidence type="ECO:0000256" key="5">
    <source>
        <dbReference type="RuleBase" id="RU004512"/>
    </source>
</evidence>
<dbReference type="Proteomes" id="UP001237595">
    <property type="component" value="Unassembled WGS sequence"/>
</dbReference>
<feature type="binding site" evidence="4">
    <location>
        <begin position="90"/>
        <end position="93"/>
    </location>
    <ligand>
        <name>substrate</name>
    </ligand>
</feature>
<feature type="site" description="Transition state stabilizer" evidence="4">
    <location>
        <position position="184"/>
    </location>
</feature>
<evidence type="ECO:0000313" key="8">
    <source>
        <dbReference type="Proteomes" id="UP001237595"/>
    </source>
</evidence>
<dbReference type="SMART" id="SM00855">
    <property type="entry name" value="PGAM"/>
    <property type="match status" value="1"/>
</dbReference>
<accession>A0ABT6PRU9</accession>
<evidence type="ECO:0000256" key="6">
    <source>
        <dbReference type="SAM" id="MobiDB-lite"/>
    </source>
</evidence>
<organism evidence="7 8">
    <name type="scientific">Saccharopolyspora ipomoeae</name>
    <dbReference type="NCBI Taxonomy" id="3042027"/>
    <lineage>
        <taxon>Bacteria</taxon>
        <taxon>Bacillati</taxon>
        <taxon>Actinomycetota</taxon>
        <taxon>Actinomycetes</taxon>
        <taxon>Pseudonocardiales</taxon>
        <taxon>Pseudonocardiaceae</taxon>
        <taxon>Saccharopolyspora</taxon>
    </lineage>
</organism>
<dbReference type="EMBL" id="JASAOF010000011">
    <property type="protein sequence ID" value="MDI2030555.1"/>
    <property type="molecule type" value="Genomic_DNA"/>
</dbReference>
<comment type="function">
    <text evidence="4 5">Catalyzes the interconversion of 2-phosphoglycerate and 3-phosphoglycerate.</text>
</comment>
<evidence type="ECO:0000313" key="7">
    <source>
        <dbReference type="EMBL" id="MDI2030555.1"/>
    </source>
</evidence>
<comment type="catalytic activity">
    <reaction evidence="4 5">
        <text>(2R)-2-phosphoglycerate = (2R)-3-phosphoglycerate</text>
        <dbReference type="Rhea" id="RHEA:15901"/>
        <dbReference type="ChEBI" id="CHEBI:58272"/>
        <dbReference type="ChEBI" id="CHEBI:58289"/>
        <dbReference type="EC" id="5.4.2.11"/>
    </reaction>
</comment>
<keyword evidence="2 4" id="KW-0324">Glycolysis</keyword>
<name>A0ABT6PRU9_9PSEU</name>
<dbReference type="CDD" id="cd07067">
    <property type="entry name" value="HP_PGM_like"/>
    <property type="match status" value="1"/>
</dbReference>
<dbReference type="PANTHER" id="PTHR11931">
    <property type="entry name" value="PHOSPHOGLYCERATE MUTASE"/>
    <property type="match status" value="1"/>
</dbReference>
<keyword evidence="3 4" id="KW-0413">Isomerase</keyword>
<keyword evidence="8" id="KW-1185">Reference proteome</keyword>
<dbReference type="HAMAP" id="MF_01039">
    <property type="entry name" value="PGAM_GpmA"/>
    <property type="match status" value="1"/>
</dbReference>
<dbReference type="SUPFAM" id="SSF53254">
    <property type="entry name" value="Phosphoglycerate mutase-like"/>
    <property type="match status" value="1"/>
</dbReference>
<feature type="binding site" evidence="4">
    <location>
        <begin position="117"/>
        <end position="118"/>
    </location>
    <ligand>
        <name>substrate</name>
    </ligand>
</feature>